<keyword evidence="1" id="KW-1133">Transmembrane helix</keyword>
<dbReference type="Gene3D" id="1.10.10.60">
    <property type="entry name" value="Homeodomain-like"/>
    <property type="match status" value="1"/>
</dbReference>
<name>A0AA86NML1_9EUKA</name>
<dbReference type="Proteomes" id="UP001642409">
    <property type="component" value="Unassembled WGS sequence"/>
</dbReference>
<evidence type="ECO:0000259" key="2">
    <source>
        <dbReference type="PROSITE" id="PS50090"/>
    </source>
</evidence>
<comment type="caution">
    <text evidence="4">The sequence shown here is derived from an EMBL/GenBank/DDBJ whole genome shotgun (WGS) entry which is preliminary data.</text>
</comment>
<proteinExistence type="predicted"/>
<dbReference type="SMART" id="SM00717">
    <property type="entry name" value="SANT"/>
    <property type="match status" value="1"/>
</dbReference>
<reference evidence="4" key="1">
    <citation type="submission" date="2023-06" db="EMBL/GenBank/DDBJ databases">
        <authorList>
            <person name="Kurt Z."/>
        </authorList>
    </citation>
    <scope>NUCLEOTIDE SEQUENCE</scope>
</reference>
<dbReference type="Pfam" id="PF00249">
    <property type="entry name" value="Myb_DNA-binding"/>
    <property type="match status" value="1"/>
</dbReference>
<feature type="domain" description="Myb-like" evidence="2">
    <location>
        <begin position="1"/>
        <end position="53"/>
    </location>
</feature>
<dbReference type="EMBL" id="CAXDID020000428">
    <property type="protein sequence ID" value="CAL6090432.1"/>
    <property type="molecule type" value="Genomic_DNA"/>
</dbReference>
<dbReference type="InterPro" id="IPR009057">
    <property type="entry name" value="Homeodomain-like_sf"/>
</dbReference>
<evidence type="ECO:0000259" key="3">
    <source>
        <dbReference type="PROSITE" id="PS51294"/>
    </source>
</evidence>
<evidence type="ECO:0008006" key="7">
    <source>
        <dbReference type="Google" id="ProtNLM"/>
    </source>
</evidence>
<keyword evidence="6" id="KW-1185">Reference proteome</keyword>
<organism evidence="4">
    <name type="scientific">Hexamita inflata</name>
    <dbReference type="NCBI Taxonomy" id="28002"/>
    <lineage>
        <taxon>Eukaryota</taxon>
        <taxon>Metamonada</taxon>
        <taxon>Diplomonadida</taxon>
        <taxon>Hexamitidae</taxon>
        <taxon>Hexamitinae</taxon>
        <taxon>Hexamita</taxon>
    </lineage>
</organism>
<evidence type="ECO:0000256" key="1">
    <source>
        <dbReference type="SAM" id="Phobius"/>
    </source>
</evidence>
<gene>
    <name evidence="5" type="ORF">HINF_LOCUS65305</name>
    <name evidence="4" type="ORF">HINF_LOCUS9709</name>
</gene>
<keyword evidence="1" id="KW-0472">Membrane</keyword>
<dbReference type="EMBL" id="CATOUU010000245">
    <property type="protein sequence ID" value="CAI9922064.1"/>
    <property type="molecule type" value="Genomic_DNA"/>
</dbReference>
<keyword evidence="1" id="KW-0812">Transmembrane</keyword>
<evidence type="ECO:0000313" key="4">
    <source>
        <dbReference type="EMBL" id="CAI9922064.1"/>
    </source>
</evidence>
<feature type="transmembrane region" description="Helical" evidence="1">
    <location>
        <begin position="265"/>
        <end position="282"/>
    </location>
</feature>
<dbReference type="PROSITE" id="PS50090">
    <property type="entry name" value="MYB_LIKE"/>
    <property type="match status" value="1"/>
</dbReference>
<dbReference type="SUPFAM" id="SSF46689">
    <property type="entry name" value="Homeodomain-like"/>
    <property type="match status" value="2"/>
</dbReference>
<protein>
    <recommendedName>
        <fullName evidence="7">Myb-like domain-containing protein</fullName>
    </recommendedName>
</protein>
<evidence type="ECO:0000313" key="5">
    <source>
        <dbReference type="EMBL" id="CAL6090432.1"/>
    </source>
</evidence>
<accession>A0AA86NML1</accession>
<dbReference type="PROSITE" id="PS51294">
    <property type="entry name" value="HTH_MYB"/>
    <property type="match status" value="1"/>
</dbReference>
<sequence>MKKVAWTVQEIEQLQKITELNRTTNKKIKWDLVAIYIQTRTASQCRSYYANVLKKTLDTQMRQNHNWNRCEIMALWTFCIAFDKDFGFIQKNYMPKFTVKQISSQFAQVQKKQQIMVQVFRSVLADGDYIQSLADSDFKMQFWILRAASRRLTMIDVKLLGKSNEDVPETQYQVDYTEIRALDVFFEDVIIRYNITVKSIYIDYQNIMQIMIKFLTYMTLETFLTSFSVFQRLLVGFNLYQRLCSKIKQCPLYVFRPLSENVSKYFYSILYLLGCNLIVLHFQNHFIYNYRISLIVNPNLIYTQSKIYCLSKQLQLQQHKFFNSLYITQQINILPLFSTRTKYDDF</sequence>
<evidence type="ECO:0000313" key="6">
    <source>
        <dbReference type="Proteomes" id="UP001642409"/>
    </source>
</evidence>
<reference evidence="5 6" key="2">
    <citation type="submission" date="2024-07" db="EMBL/GenBank/DDBJ databases">
        <authorList>
            <person name="Akdeniz Z."/>
        </authorList>
    </citation>
    <scope>NUCLEOTIDE SEQUENCE [LARGE SCALE GENOMIC DNA]</scope>
</reference>
<feature type="transmembrane region" description="Helical" evidence="1">
    <location>
        <begin position="214"/>
        <end position="233"/>
    </location>
</feature>
<dbReference type="CDD" id="cd00167">
    <property type="entry name" value="SANT"/>
    <property type="match status" value="1"/>
</dbReference>
<dbReference type="InterPro" id="IPR001005">
    <property type="entry name" value="SANT/Myb"/>
</dbReference>
<dbReference type="AlphaFoldDB" id="A0AA86NML1"/>
<feature type="domain" description="HTH myb-type" evidence="3">
    <location>
        <begin position="1"/>
        <end position="57"/>
    </location>
</feature>
<dbReference type="InterPro" id="IPR017930">
    <property type="entry name" value="Myb_dom"/>
</dbReference>